<name>A0A364N6R7_STELY</name>
<comment type="caution">
    <text evidence="2">The sequence shown here is derived from an EMBL/GenBank/DDBJ whole genome shotgun (WGS) entry which is preliminary data.</text>
</comment>
<evidence type="ECO:0000256" key="1">
    <source>
        <dbReference type="ARBA" id="ARBA00008383"/>
    </source>
</evidence>
<dbReference type="GO" id="GO:0003824">
    <property type="term" value="F:catalytic activity"/>
    <property type="evidence" value="ECO:0007669"/>
    <property type="project" value="InterPro"/>
</dbReference>
<dbReference type="InterPro" id="IPR023606">
    <property type="entry name" value="CoA-Trfase_III_dom_1_sf"/>
</dbReference>
<dbReference type="Pfam" id="PF24681">
    <property type="entry name" value="Kelch_KLHDC2_KLHL20_DRC7"/>
    <property type="match status" value="1"/>
</dbReference>
<keyword evidence="3" id="KW-1185">Reference proteome</keyword>
<dbReference type="InterPro" id="IPR050509">
    <property type="entry name" value="CoA-transferase_III"/>
</dbReference>
<evidence type="ECO:0000313" key="3">
    <source>
        <dbReference type="Proteomes" id="UP000249619"/>
    </source>
</evidence>
<dbReference type="Gene3D" id="2.120.10.80">
    <property type="entry name" value="Kelch-type beta propeller"/>
    <property type="match status" value="1"/>
</dbReference>
<protein>
    <submittedName>
        <fullName evidence="2">Galactose oxidase</fullName>
    </submittedName>
</protein>
<evidence type="ECO:0000313" key="2">
    <source>
        <dbReference type="EMBL" id="RAR13025.1"/>
    </source>
</evidence>
<dbReference type="SUPFAM" id="SSF89796">
    <property type="entry name" value="CoA-transferase family III (CaiB/BaiF)"/>
    <property type="match status" value="2"/>
</dbReference>
<organism evidence="2 3">
    <name type="scientific">Stemphylium lycopersici</name>
    <name type="common">Tomato gray leaf spot disease fungus</name>
    <name type="synonym">Thyrospora lycopersici</name>
    <dbReference type="NCBI Taxonomy" id="183478"/>
    <lineage>
        <taxon>Eukaryota</taxon>
        <taxon>Fungi</taxon>
        <taxon>Dikarya</taxon>
        <taxon>Ascomycota</taxon>
        <taxon>Pezizomycotina</taxon>
        <taxon>Dothideomycetes</taxon>
        <taxon>Pleosporomycetidae</taxon>
        <taxon>Pleosporales</taxon>
        <taxon>Pleosporineae</taxon>
        <taxon>Pleosporaceae</taxon>
        <taxon>Stemphylium</taxon>
    </lineage>
</organism>
<dbReference type="Proteomes" id="UP000249619">
    <property type="component" value="Unassembled WGS sequence"/>
</dbReference>
<reference evidence="3" key="1">
    <citation type="submission" date="2018-05" db="EMBL/GenBank/DDBJ databases">
        <title>Draft genome sequence of Stemphylium lycopersici strain CIDEFI 213.</title>
        <authorList>
            <person name="Medina R."/>
            <person name="Franco M.E.E."/>
            <person name="Lucentini C.G."/>
            <person name="Saparrat M.C.N."/>
            <person name="Balatti P.A."/>
        </authorList>
    </citation>
    <scope>NUCLEOTIDE SEQUENCE [LARGE SCALE GENOMIC DNA]</scope>
    <source>
        <strain evidence="3">CIDEFI 213</strain>
    </source>
</reference>
<sequence length="827" mass="89120">MDRSHFTTHDSVAYIWKGLSLPEDVLSSLELPVDAECLPSSFKIDVLAQSTIAASALAAALYWSTRHSEATPRVIVPSEHACVEFMSERLYTLDGQSASPPWGPIGGLHKVSDGFVRIHDSFPNHRQNALQILGLGPDASRDEVAKELMNWRAIELETQASQSGAVIAAQRSFEEWDALPQAKAIPDFPILMGKVAQLEPHSSTPPMADNKCLKGVRVVEMSRVIAAPVAGKTLAAHGADVIWITSPSLPDLPDLDIDLSRGKRTVQLDIQKAKDKATLLELLSTADVFIQSYRPGSLAAKGLSVEDLLKVNPNLIVASLNAYGPEGPWCQHRGFDSLVQACSGLNVAEAQSYGGATGIIAALFKRATEGDIYEVKVSLAGVMKYLRSLGRREVKSGFSRKNFKESRDVEGYLESRETAFGILKAIKHAAKIENAAIGWENMPKPLGAYVAAEVVEHTAEAGYAAYVVSKPTLPLKVTFTRIATATGDSSAPRLTGRRSLARSNHTVTVIGNKAYIFGGSTASNFLASNDVHVVTLEHSGKPEMDYSMIPALSTSESEQTPPARLNHAACEFHGNVAVYGGNDSADGLIDEKSSLWLFSPERKTWDILQPSKGDVGTGDIGPGPRRNAHLFANNQYVMLFGGIDGSGDNASDLWQFDVAGRYWTQLPTAPVATSNASLSNGQLWLISGNDPVSSQLHHMSIDASSEERKWESFTFPTNPIAPGPRARHGGALLPITTGWGRNYLVYFLGARDEPPSATSSTNAEDPKHSDEVTQFSDTWALQIPSSDLEAKPSMTLKNAINPAKIKDAIRSALGADTGHLSWAEAVV</sequence>
<comment type="similarity">
    <text evidence="1">Belongs to the CoA-transferase III family.</text>
</comment>
<dbReference type="SUPFAM" id="SSF117281">
    <property type="entry name" value="Kelch motif"/>
    <property type="match status" value="1"/>
</dbReference>
<dbReference type="EMBL" id="QGDH01000041">
    <property type="protein sequence ID" value="RAR13025.1"/>
    <property type="molecule type" value="Genomic_DNA"/>
</dbReference>
<dbReference type="AlphaFoldDB" id="A0A364N6R7"/>
<dbReference type="InterPro" id="IPR015915">
    <property type="entry name" value="Kelch-typ_b-propeller"/>
</dbReference>
<dbReference type="STRING" id="183478.A0A364N6R7"/>
<dbReference type="PANTHER" id="PTHR48228">
    <property type="entry name" value="SUCCINYL-COA--D-CITRAMALATE COA-TRANSFERASE"/>
    <property type="match status" value="1"/>
</dbReference>
<dbReference type="Pfam" id="PF02515">
    <property type="entry name" value="CoA_transf_3"/>
    <property type="match status" value="1"/>
</dbReference>
<accession>A0A364N6R7</accession>
<dbReference type="Gene3D" id="3.40.50.10540">
    <property type="entry name" value="Crotonobetainyl-coa:carnitine coa-transferase, domain 1"/>
    <property type="match status" value="1"/>
</dbReference>
<dbReference type="PANTHER" id="PTHR48228:SF4">
    <property type="entry name" value="BLR3030 PROTEIN"/>
    <property type="match status" value="1"/>
</dbReference>
<proteinExistence type="inferred from homology"/>
<dbReference type="InterPro" id="IPR003673">
    <property type="entry name" value="CoA-Trfase_fam_III"/>
</dbReference>
<gene>
    <name evidence="2" type="ORF">DDE83_003550</name>
</gene>